<protein>
    <submittedName>
        <fullName evidence="2">Transposase</fullName>
    </submittedName>
</protein>
<name>A0ABU5CCI4_9BACI</name>
<dbReference type="Pfam" id="PF01610">
    <property type="entry name" value="DDE_Tnp_ISL3"/>
    <property type="match status" value="1"/>
</dbReference>
<evidence type="ECO:0000313" key="2">
    <source>
        <dbReference type="EMBL" id="MDY0404031.1"/>
    </source>
</evidence>
<reference evidence="2 3" key="1">
    <citation type="submission" date="2023-10" db="EMBL/GenBank/DDBJ databases">
        <title>179-bfca-hs.</title>
        <authorList>
            <person name="Miliotis G."/>
            <person name="Sengupta P."/>
            <person name="Hameed A."/>
            <person name="Chuvochina M."/>
            <person name="Mcdonagh F."/>
            <person name="Simpson A.C."/>
            <person name="Singh N.K."/>
            <person name="Rekha P.D."/>
            <person name="Raman K."/>
            <person name="Hugenholtz P."/>
            <person name="Venkateswaran K."/>
        </authorList>
    </citation>
    <scope>NUCLEOTIDE SEQUENCE [LARGE SCALE GENOMIC DNA]</scope>
    <source>
        <strain evidence="2 3">179-BFC-A-HS</strain>
    </source>
</reference>
<dbReference type="InterPro" id="IPR002560">
    <property type="entry name" value="Transposase_DDE"/>
</dbReference>
<keyword evidence="3" id="KW-1185">Reference proteome</keyword>
<feature type="domain" description="Transposase IS204/IS1001/IS1096/IS1165 DDE" evidence="1">
    <location>
        <begin position="1"/>
        <end position="32"/>
    </location>
</feature>
<accession>A0ABU5CCI4</accession>
<dbReference type="EMBL" id="JAROCA020000001">
    <property type="protein sequence ID" value="MDY0404031.1"/>
    <property type="molecule type" value="Genomic_DNA"/>
</dbReference>
<dbReference type="Proteomes" id="UP001228376">
    <property type="component" value="Unassembled WGS sequence"/>
</dbReference>
<comment type="caution">
    <text evidence="2">The sequence shown here is derived from an EMBL/GenBank/DDBJ whole genome shotgun (WGS) entry which is preliminary data.</text>
</comment>
<evidence type="ECO:0000313" key="3">
    <source>
        <dbReference type="Proteomes" id="UP001228376"/>
    </source>
</evidence>
<organism evidence="2 3">
    <name type="scientific">Tigheibacillus jepli</name>
    <dbReference type="NCBI Taxonomy" id="3035914"/>
    <lineage>
        <taxon>Bacteria</taxon>
        <taxon>Bacillati</taxon>
        <taxon>Bacillota</taxon>
        <taxon>Bacilli</taxon>
        <taxon>Bacillales</taxon>
        <taxon>Bacillaceae</taxon>
        <taxon>Tigheibacillus</taxon>
    </lineage>
</organism>
<evidence type="ECO:0000259" key="1">
    <source>
        <dbReference type="Pfam" id="PF01610"/>
    </source>
</evidence>
<gene>
    <name evidence="2" type="ORF">P5G51_000110</name>
</gene>
<proteinExistence type="predicted"/>
<sequence length="46" mass="5026">MTNGLLEGINSLVQAAKRKARGYRTNDNLIAMAYATVNKLDLISES</sequence>